<evidence type="ECO:0000256" key="1">
    <source>
        <dbReference type="ARBA" id="ARBA00022527"/>
    </source>
</evidence>
<dbReference type="STRING" id="936435.F8QAG2"/>
<gene>
    <name evidence="5" type="ORF">SERLA73DRAFT_155493</name>
</gene>
<keyword evidence="2" id="KW-0808">Transferase</keyword>
<dbReference type="InterPro" id="IPR011009">
    <property type="entry name" value="Kinase-like_dom_sf"/>
</dbReference>
<proteinExistence type="predicted"/>
<evidence type="ECO:0000256" key="2">
    <source>
        <dbReference type="ARBA" id="ARBA00022679"/>
    </source>
</evidence>
<dbReference type="EMBL" id="GL945487">
    <property type="protein sequence ID" value="EGN94752.1"/>
    <property type="molecule type" value="Genomic_DNA"/>
</dbReference>
<name>F8QAG2_SERL3</name>
<evidence type="ECO:0000313" key="6">
    <source>
        <dbReference type="Proteomes" id="UP000008063"/>
    </source>
</evidence>
<keyword evidence="3" id="KW-0418">Kinase</keyword>
<dbReference type="HOGENOM" id="CLU_418065_0_0_1"/>
<evidence type="ECO:0000256" key="3">
    <source>
        <dbReference type="ARBA" id="ARBA00022777"/>
    </source>
</evidence>
<feature type="domain" description="Alpha-type protein kinase" evidence="4">
    <location>
        <begin position="317"/>
        <end position="520"/>
    </location>
</feature>
<dbReference type="PROSITE" id="PS51158">
    <property type="entry name" value="ALPHA_KINASE"/>
    <property type="match status" value="1"/>
</dbReference>
<dbReference type="GO" id="GO:0004674">
    <property type="term" value="F:protein serine/threonine kinase activity"/>
    <property type="evidence" value="ECO:0007669"/>
    <property type="project" value="UniProtKB-KW"/>
</dbReference>
<dbReference type="Pfam" id="PF02816">
    <property type="entry name" value="Alpha_kinase"/>
    <property type="match status" value="1"/>
</dbReference>
<sequence length="543" mass="60443">MSANQFTPIHLQPTSQKCGRCRTTFDYNTMFHYVKGKDGTGRRCCPERHQHYVNRQAASGSLHVEFSAVPGEVNATARKALIKASSAAQHGGYTSNHSLHGQQCGKMLAASTMPQHQVTIQIALHHLQEEGKSGSDLVGNIERDISVPLSITCCFLRLNIINTLQPLFLEWSKQYDLSLESLEMRRAPKLILYDPRTLFLNMECLVLHDFFYRVSGTSPIPKLQSNIKVKDILSWKEEHDHIVKTGEYAMGQGSDSDSSMSPMDKVMTMLKSKRLARQKRGSSSLRVSVSTLSCQITPAEHCRSLSPTSKPAMLLMLLNDSTGGYFYVPEKSLMQEAPASALAPAGRKRLAFNNELGKTLDETNCLMGNYFLDDILAWKAPKASSITVPCLCVVHSALAILHSPTSPNAAVFLLEERIIGKFIKYINNNSTVPRTNLLPDKLQLAEFLCCVQHIQYILSHHLVFLSDFQGGDDLLTDCQVITTIEFSSSFSEGNWTETLEQFVTLHQCDFFCAHLELAPLANGPELDMTARSALEDGEIQRNV</sequence>
<dbReference type="InParanoid" id="F8QAG2"/>
<accession>F8QAG2</accession>
<dbReference type="InterPro" id="IPR004166">
    <property type="entry name" value="a-kinase_dom"/>
</dbReference>
<dbReference type="Proteomes" id="UP000008063">
    <property type="component" value="Unassembled WGS sequence"/>
</dbReference>
<evidence type="ECO:0000313" key="5">
    <source>
        <dbReference type="EMBL" id="EGN94752.1"/>
    </source>
</evidence>
<dbReference type="Gene3D" id="3.20.200.10">
    <property type="entry name" value="MHCK/EF2 kinase"/>
    <property type="match status" value="1"/>
</dbReference>
<keyword evidence="6" id="KW-1185">Reference proteome</keyword>
<evidence type="ECO:0000259" key="4">
    <source>
        <dbReference type="PROSITE" id="PS51158"/>
    </source>
</evidence>
<dbReference type="SUPFAM" id="SSF56112">
    <property type="entry name" value="Protein kinase-like (PK-like)"/>
    <property type="match status" value="1"/>
</dbReference>
<reference evidence="6" key="1">
    <citation type="journal article" date="2011" name="Science">
        <title>The plant cell wall-decomposing machinery underlies the functional diversity of forest fungi.</title>
        <authorList>
            <person name="Eastwood D.C."/>
            <person name="Floudas D."/>
            <person name="Binder M."/>
            <person name="Majcherczyk A."/>
            <person name="Schneider P."/>
            <person name="Aerts A."/>
            <person name="Asiegbu F.O."/>
            <person name="Baker S.E."/>
            <person name="Barry K."/>
            <person name="Bendiksby M."/>
            <person name="Blumentritt M."/>
            <person name="Coutinho P.M."/>
            <person name="Cullen D."/>
            <person name="de Vries R.P."/>
            <person name="Gathman A."/>
            <person name="Goodell B."/>
            <person name="Henrissat B."/>
            <person name="Ihrmark K."/>
            <person name="Kauserud H."/>
            <person name="Kohler A."/>
            <person name="LaButti K."/>
            <person name="Lapidus A."/>
            <person name="Lavin J.L."/>
            <person name="Lee Y.-H."/>
            <person name="Lindquist E."/>
            <person name="Lilly W."/>
            <person name="Lucas S."/>
            <person name="Morin E."/>
            <person name="Murat C."/>
            <person name="Oguiza J.A."/>
            <person name="Park J."/>
            <person name="Pisabarro A.G."/>
            <person name="Riley R."/>
            <person name="Rosling A."/>
            <person name="Salamov A."/>
            <person name="Schmidt O."/>
            <person name="Schmutz J."/>
            <person name="Skrede I."/>
            <person name="Stenlid J."/>
            <person name="Wiebenga A."/>
            <person name="Xie X."/>
            <person name="Kuees U."/>
            <person name="Hibbett D.S."/>
            <person name="Hoffmeister D."/>
            <person name="Hoegberg N."/>
            <person name="Martin F."/>
            <person name="Grigoriev I.V."/>
            <person name="Watkinson S.C."/>
        </authorList>
    </citation>
    <scope>NUCLEOTIDE SEQUENCE [LARGE SCALE GENOMIC DNA]</scope>
    <source>
        <strain evidence="6">strain S7.3</strain>
    </source>
</reference>
<dbReference type="AlphaFoldDB" id="F8QAG2"/>
<dbReference type="GO" id="GO:0005524">
    <property type="term" value="F:ATP binding"/>
    <property type="evidence" value="ECO:0007669"/>
    <property type="project" value="InterPro"/>
</dbReference>
<dbReference type="SMART" id="SM00811">
    <property type="entry name" value="Alpha_kinase"/>
    <property type="match status" value="1"/>
</dbReference>
<organism evidence="6">
    <name type="scientific">Serpula lacrymans var. lacrymans (strain S7.3)</name>
    <name type="common">Dry rot fungus</name>
    <dbReference type="NCBI Taxonomy" id="936435"/>
    <lineage>
        <taxon>Eukaryota</taxon>
        <taxon>Fungi</taxon>
        <taxon>Dikarya</taxon>
        <taxon>Basidiomycota</taxon>
        <taxon>Agaricomycotina</taxon>
        <taxon>Agaricomycetes</taxon>
        <taxon>Agaricomycetidae</taxon>
        <taxon>Boletales</taxon>
        <taxon>Coniophorineae</taxon>
        <taxon>Serpulaceae</taxon>
        <taxon>Serpula</taxon>
    </lineage>
</organism>
<protein>
    <recommendedName>
        <fullName evidence="4">Alpha-type protein kinase domain-containing protein</fullName>
    </recommendedName>
</protein>
<keyword evidence="1" id="KW-0723">Serine/threonine-protein kinase</keyword>